<dbReference type="PANTHER" id="PTHR31719">
    <property type="entry name" value="NAC TRANSCRIPTION FACTOR 56"/>
    <property type="match status" value="1"/>
</dbReference>
<dbReference type="InterPro" id="IPR003441">
    <property type="entry name" value="NAC-dom"/>
</dbReference>
<sequence length="253" mass="27889">MAKRSNPGCTKLLRQAGNGYWHMNGTTKKVYDSSNNVLAGTTSALTYMATTEGGKKKKKTKWVMHEYRLDPSYFDKQTMELVVCSLQESGRGGATQSSNENHRHQPLMLAAPETLPQKRPREDYIIEDETEHGCKDEVCRVNGVLLKRREGLLEDVVGLENDNCFGSSAAAGLESSLSRGTELGERSGTGTDIIGEKGSTEPPRPELEFSGQDIDSLLNNINVVDDHEPSQNINVWMGLAIPMDDLSDINMII</sequence>
<dbReference type="OrthoDB" id="1741710at2759"/>
<dbReference type="PANTHER" id="PTHR31719:SF103">
    <property type="entry name" value="OS09G0509100 PROTEIN"/>
    <property type="match status" value="1"/>
</dbReference>
<dbReference type="Pfam" id="PF02365">
    <property type="entry name" value="NAM"/>
    <property type="match status" value="1"/>
</dbReference>
<evidence type="ECO:0000256" key="5">
    <source>
        <dbReference type="SAM" id="MobiDB-lite"/>
    </source>
</evidence>
<dbReference type="InterPro" id="IPR036093">
    <property type="entry name" value="NAC_dom_sf"/>
</dbReference>
<evidence type="ECO:0000256" key="4">
    <source>
        <dbReference type="ARBA" id="ARBA00023242"/>
    </source>
</evidence>
<feature type="compositionally biased region" description="Basic and acidic residues" evidence="5">
    <location>
        <begin position="194"/>
        <end position="206"/>
    </location>
</feature>
<reference evidence="7" key="1">
    <citation type="submission" date="2021-03" db="EMBL/GenBank/DDBJ databases">
        <authorList>
            <person name="Li Z."/>
            <person name="Yang C."/>
        </authorList>
    </citation>
    <scope>NUCLEOTIDE SEQUENCE</scope>
    <source>
        <strain evidence="7">Dzin_1.0</strain>
        <tissue evidence="7">Leaf</tissue>
    </source>
</reference>
<reference evidence="7" key="2">
    <citation type="journal article" date="2022" name="Hortic Res">
        <title>The genome of Dioscorea zingiberensis sheds light on the biosynthesis, origin and evolution of the medicinally important diosgenin saponins.</title>
        <authorList>
            <person name="Li Y."/>
            <person name="Tan C."/>
            <person name="Li Z."/>
            <person name="Guo J."/>
            <person name="Li S."/>
            <person name="Chen X."/>
            <person name="Wang C."/>
            <person name="Dai X."/>
            <person name="Yang H."/>
            <person name="Song W."/>
            <person name="Hou L."/>
            <person name="Xu J."/>
            <person name="Tong Z."/>
            <person name="Xu A."/>
            <person name="Yuan X."/>
            <person name="Wang W."/>
            <person name="Yang Q."/>
            <person name="Chen L."/>
            <person name="Sun Z."/>
            <person name="Wang K."/>
            <person name="Pan B."/>
            <person name="Chen J."/>
            <person name="Bao Y."/>
            <person name="Liu F."/>
            <person name="Qi X."/>
            <person name="Gang D.R."/>
            <person name="Wen J."/>
            <person name="Li J."/>
        </authorList>
    </citation>
    <scope>NUCLEOTIDE SEQUENCE</scope>
    <source>
        <strain evidence="7">Dzin_1.0</strain>
    </source>
</reference>
<keyword evidence="8" id="KW-1185">Reference proteome</keyword>
<accession>A0A9D5H951</accession>
<keyword evidence="2" id="KW-0238">DNA-binding</keyword>
<dbReference type="EMBL" id="JAGGNH010000007">
    <property type="protein sequence ID" value="KAJ0967608.1"/>
    <property type="molecule type" value="Genomic_DNA"/>
</dbReference>
<evidence type="ECO:0000313" key="7">
    <source>
        <dbReference type="EMBL" id="KAJ0967608.1"/>
    </source>
</evidence>
<evidence type="ECO:0000256" key="2">
    <source>
        <dbReference type="ARBA" id="ARBA00023125"/>
    </source>
</evidence>
<protein>
    <recommendedName>
        <fullName evidence="6">NAC domain-containing protein</fullName>
    </recommendedName>
</protein>
<feature type="domain" description="NAC" evidence="6">
    <location>
        <begin position="1"/>
        <end position="89"/>
    </location>
</feature>
<dbReference type="PROSITE" id="PS51005">
    <property type="entry name" value="NAC"/>
    <property type="match status" value="1"/>
</dbReference>
<dbReference type="AlphaFoldDB" id="A0A9D5H951"/>
<dbReference type="Gene3D" id="2.170.150.80">
    <property type="entry name" value="NAC domain"/>
    <property type="match status" value="1"/>
</dbReference>
<evidence type="ECO:0000256" key="3">
    <source>
        <dbReference type="ARBA" id="ARBA00023163"/>
    </source>
</evidence>
<organism evidence="7 8">
    <name type="scientific">Dioscorea zingiberensis</name>
    <dbReference type="NCBI Taxonomy" id="325984"/>
    <lineage>
        <taxon>Eukaryota</taxon>
        <taxon>Viridiplantae</taxon>
        <taxon>Streptophyta</taxon>
        <taxon>Embryophyta</taxon>
        <taxon>Tracheophyta</taxon>
        <taxon>Spermatophyta</taxon>
        <taxon>Magnoliopsida</taxon>
        <taxon>Liliopsida</taxon>
        <taxon>Dioscoreales</taxon>
        <taxon>Dioscoreaceae</taxon>
        <taxon>Dioscorea</taxon>
    </lineage>
</organism>
<keyword evidence="1" id="KW-0805">Transcription regulation</keyword>
<evidence type="ECO:0000256" key="1">
    <source>
        <dbReference type="ARBA" id="ARBA00023015"/>
    </source>
</evidence>
<dbReference type="GO" id="GO:0006355">
    <property type="term" value="P:regulation of DNA-templated transcription"/>
    <property type="evidence" value="ECO:0007669"/>
    <property type="project" value="InterPro"/>
</dbReference>
<dbReference type="Proteomes" id="UP001085076">
    <property type="component" value="Miscellaneous, Linkage group lg07"/>
</dbReference>
<name>A0A9D5H951_9LILI</name>
<evidence type="ECO:0000259" key="6">
    <source>
        <dbReference type="PROSITE" id="PS51005"/>
    </source>
</evidence>
<dbReference type="SUPFAM" id="SSF101941">
    <property type="entry name" value="NAC domain"/>
    <property type="match status" value="1"/>
</dbReference>
<comment type="caution">
    <text evidence="7">The sequence shown here is derived from an EMBL/GenBank/DDBJ whole genome shotgun (WGS) entry which is preliminary data.</text>
</comment>
<feature type="region of interest" description="Disordered" evidence="5">
    <location>
        <begin position="175"/>
        <end position="206"/>
    </location>
</feature>
<gene>
    <name evidence="7" type="ORF">J5N97_024525</name>
</gene>
<evidence type="ECO:0000313" key="8">
    <source>
        <dbReference type="Proteomes" id="UP001085076"/>
    </source>
</evidence>
<proteinExistence type="predicted"/>
<dbReference type="GO" id="GO:0003677">
    <property type="term" value="F:DNA binding"/>
    <property type="evidence" value="ECO:0007669"/>
    <property type="project" value="UniProtKB-KW"/>
</dbReference>
<keyword evidence="4" id="KW-0539">Nucleus</keyword>
<keyword evidence="3" id="KW-0804">Transcription</keyword>